<evidence type="ECO:0000313" key="2">
    <source>
        <dbReference type="EMBL" id="ASD27756.1"/>
    </source>
</evidence>
<sequence length="211" mass="21536">MKTDDLIDALAVGLEPVKPARASSLLLAAAVVASVVGVVVLLGVRPDLIQAMGAPTPWLKGLYTLALAAAALRLTTRLGRPGADARPAAMLLFAVVAVATAAGAIELALTTPDQRMAVWLGRTWDVCGRNILLISAVTAPFVYLSARRLAPTRPSAGGAALGVMTGAVAATAYGLLHCPEATVAFVATWYTLGVAAAGAIGALIGRFALRW</sequence>
<feature type="transmembrane region" description="Helical" evidence="1">
    <location>
        <begin position="158"/>
        <end position="176"/>
    </location>
</feature>
<dbReference type="Pfam" id="PF06532">
    <property type="entry name" value="NrsF"/>
    <property type="match status" value="1"/>
</dbReference>
<feature type="transmembrane region" description="Helical" evidence="1">
    <location>
        <begin position="88"/>
        <end position="109"/>
    </location>
</feature>
<feature type="transmembrane region" description="Helical" evidence="1">
    <location>
        <begin position="129"/>
        <end position="146"/>
    </location>
</feature>
<reference evidence="2 3" key="2">
    <citation type="submission" date="2017-06" db="EMBL/GenBank/DDBJ databases">
        <authorList>
            <person name="Kim H.J."/>
            <person name="Triplett B.A."/>
        </authorList>
    </citation>
    <scope>NUCLEOTIDE SEQUENCE [LARGE SCALE GENOMIC DNA]</scope>
    <source>
        <strain evidence="2 3">BZC3</strain>
    </source>
</reference>
<dbReference type="InterPro" id="IPR009495">
    <property type="entry name" value="NrsF"/>
</dbReference>
<gene>
    <name evidence="2" type="ORF">CD943_13185</name>
</gene>
<protein>
    <recommendedName>
        <fullName evidence="4">DUF1109 domain-containing protein</fullName>
    </recommendedName>
</protein>
<keyword evidence="1" id="KW-0472">Membrane</keyword>
<evidence type="ECO:0000313" key="3">
    <source>
        <dbReference type="Proteomes" id="UP000197024"/>
    </source>
</evidence>
<evidence type="ECO:0000256" key="1">
    <source>
        <dbReference type="SAM" id="Phobius"/>
    </source>
</evidence>
<accession>A0A1Z3M056</accession>
<name>A0A1Z3M056_BREDI</name>
<evidence type="ECO:0008006" key="4">
    <source>
        <dbReference type="Google" id="ProtNLM"/>
    </source>
</evidence>
<dbReference type="Proteomes" id="UP000197024">
    <property type="component" value="Chromosome"/>
</dbReference>
<dbReference type="EMBL" id="CP021995">
    <property type="protein sequence ID" value="ASD27756.1"/>
    <property type="molecule type" value="Genomic_DNA"/>
</dbReference>
<dbReference type="AlphaFoldDB" id="A0A1Z3M056"/>
<organism evidence="2 3">
    <name type="scientific">Brevundimonas diminuta</name>
    <name type="common">Pseudomonas diminuta</name>
    <dbReference type="NCBI Taxonomy" id="293"/>
    <lineage>
        <taxon>Bacteria</taxon>
        <taxon>Pseudomonadati</taxon>
        <taxon>Pseudomonadota</taxon>
        <taxon>Alphaproteobacteria</taxon>
        <taxon>Caulobacterales</taxon>
        <taxon>Caulobacteraceae</taxon>
        <taxon>Brevundimonas</taxon>
    </lineage>
</organism>
<dbReference type="RefSeq" id="WP_088411324.1">
    <property type="nucleotide sequence ID" value="NZ_CP021995.1"/>
</dbReference>
<proteinExistence type="predicted"/>
<feature type="transmembrane region" description="Helical" evidence="1">
    <location>
        <begin position="25"/>
        <end position="45"/>
    </location>
</feature>
<reference evidence="2 3" key="1">
    <citation type="submission" date="2017-06" db="EMBL/GenBank/DDBJ databases">
        <title>Biodegradation of gentamicin by bacterial consortia AMQD4 in synthetic medium and raw gentamicin sewage.</title>
        <authorList>
            <person name="Chang H."/>
            <person name="Feng Y."/>
            <person name="Li Z."/>
            <person name="Xue J."/>
            <person name="Cheng D."/>
        </authorList>
    </citation>
    <scope>NUCLEOTIDE SEQUENCE [LARGE SCALE GENOMIC DNA]</scope>
    <source>
        <strain evidence="2 3">BZC3</strain>
    </source>
</reference>
<feature type="transmembrane region" description="Helical" evidence="1">
    <location>
        <begin position="188"/>
        <end position="209"/>
    </location>
</feature>
<keyword evidence="1" id="KW-0812">Transmembrane</keyword>
<feature type="transmembrane region" description="Helical" evidence="1">
    <location>
        <begin position="57"/>
        <end position="76"/>
    </location>
</feature>
<keyword evidence="1" id="KW-1133">Transmembrane helix</keyword>